<evidence type="ECO:0000256" key="11">
    <source>
        <dbReference type="ARBA" id="ARBA00025527"/>
    </source>
</evidence>
<dbReference type="InterPro" id="IPR044561">
    <property type="entry name" value="ACT_ThrD-II-like"/>
</dbReference>
<dbReference type="InterPro" id="IPR005789">
    <property type="entry name" value="Thr_deHydtase_catblc"/>
</dbReference>
<comment type="function">
    <text evidence="11 13">Catalyzes the anaerobic formation of alpha-ketobutyrate and ammonia from threonine in a two-step reaction. The first step involved a dehydration of threonine and a production of enamine intermediates (aminocrotonate), which tautomerizes to its imine form (iminobutyrate). Both intermediates are unstable and short-lived. The second step is the nonenzymatic hydrolysis of the enamine/imine intermediates to form 2-ketobutyrate and free ammonia. In the low water environment of the cell, the second step is accelerated by RidA.</text>
</comment>
<reference evidence="15 16" key="1">
    <citation type="submission" date="2020-08" db="EMBL/GenBank/DDBJ databases">
        <title>Genome sequence of Erysipelothrix inopinata DSM 15511T.</title>
        <authorList>
            <person name="Hyun D.-W."/>
            <person name="Bae J.-W."/>
        </authorList>
    </citation>
    <scope>NUCLEOTIDE SEQUENCE [LARGE SCALE GENOMIC DNA]</scope>
    <source>
        <strain evidence="15 16">DSM 15511</strain>
    </source>
</reference>
<keyword evidence="10 13" id="KW-0456">Lyase</keyword>
<evidence type="ECO:0000256" key="4">
    <source>
        <dbReference type="ARBA" id="ARBA00010869"/>
    </source>
</evidence>
<dbReference type="GO" id="GO:0006565">
    <property type="term" value="P:L-serine catabolic process"/>
    <property type="evidence" value="ECO:0007669"/>
    <property type="project" value="TreeGrafter"/>
</dbReference>
<dbReference type="InterPro" id="IPR000634">
    <property type="entry name" value="Ser/Thr_deHydtase_PyrdxlP-BS"/>
</dbReference>
<dbReference type="PANTHER" id="PTHR48078">
    <property type="entry name" value="THREONINE DEHYDRATASE, MITOCHONDRIAL-RELATED"/>
    <property type="match status" value="1"/>
</dbReference>
<dbReference type="PANTHER" id="PTHR48078:SF6">
    <property type="entry name" value="L-THREONINE DEHYDRATASE CATABOLIC TDCB"/>
    <property type="match status" value="1"/>
</dbReference>
<protein>
    <recommendedName>
        <fullName evidence="7 13">L-threonine dehydratase catabolic TdcB</fullName>
        <ecNumber evidence="6 13">4.3.1.19</ecNumber>
    </recommendedName>
    <alternativeName>
        <fullName evidence="12 13">Threonine deaminase</fullName>
    </alternativeName>
</protein>
<gene>
    <name evidence="15" type="ORF">H9L01_09415</name>
</gene>
<evidence type="ECO:0000313" key="15">
    <source>
        <dbReference type="EMBL" id="QNN60576.1"/>
    </source>
</evidence>
<dbReference type="Proteomes" id="UP000515928">
    <property type="component" value="Chromosome"/>
</dbReference>
<evidence type="ECO:0000256" key="6">
    <source>
        <dbReference type="ARBA" id="ARBA00012096"/>
    </source>
</evidence>
<dbReference type="SUPFAM" id="SSF53686">
    <property type="entry name" value="Tryptophan synthase beta subunit-like PLP-dependent enzymes"/>
    <property type="match status" value="1"/>
</dbReference>
<dbReference type="InterPro" id="IPR001926">
    <property type="entry name" value="TrpB-like_PALP"/>
</dbReference>
<dbReference type="PROSITE" id="PS00165">
    <property type="entry name" value="DEHYDRATASE_SER_THR"/>
    <property type="match status" value="1"/>
</dbReference>
<evidence type="ECO:0000256" key="1">
    <source>
        <dbReference type="ARBA" id="ARBA00001274"/>
    </source>
</evidence>
<dbReference type="GO" id="GO:0009097">
    <property type="term" value="P:isoleucine biosynthetic process"/>
    <property type="evidence" value="ECO:0007669"/>
    <property type="project" value="TreeGrafter"/>
</dbReference>
<dbReference type="GO" id="GO:0003941">
    <property type="term" value="F:L-serine ammonia-lyase activity"/>
    <property type="evidence" value="ECO:0007669"/>
    <property type="project" value="TreeGrafter"/>
</dbReference>
<sequence>MIDIDKVFDANDVLQDIVTKTPVVKAEGLSEDVEVFLKCENLQKTGSFKLRGATYFLSQLSQEEKDRGVIAWSAGNHAQGVAHAAKNLGIKATIFIPECGSASKIAATRAMGANVKLVPGCFDDAKRVAKAYKDVHELVGVPPFNDDDIIAGQATVALEMIEQIKDFDAVVVPVGGGGLISGIAYVIKTLMPHCKVYGVEAEGAASMHASLQNQDIQCLSDVETIADGIAVKEPGSRNFMMTQQYVDDIITVSDYEISESILHIMEKNKMIVEGAGATAFAAIKFDKLPEHKRIACVLSGGNIDIELLNKVVSRALFQQRRLVKFKVEIPDRSGSLHEIIEIIANEKGNIVNVEHDRFHSNMKINYCIAKIAYEAPSVDTASIIEKKLQQGGYQILV</sequence>
<comment type="catalytic activity">
    <reaction evidence="1 13">
        <text>L-threonine = 2-oxobutanoate + NH4(+)</text>
        <dbReference type="Rhea" id="RHEA:22108"/>
        <dbReference type="ChEBI" id="CHEBI:16763"/>
        <dbReference type="ChEBI" id="CHEBI:28938"/>
        <dbReference type="ChEBI" id="CHEBI:57926"/>
        <dbReference type="EC" id="4.3.1.19"/>
    </reaction>
</comment>
<evidence type="ECO:0000256" key="13">
    <source>
        <dbReference type="RuleBase" id="RU363083"/>
    </source>
</evidence>
<evidence type="ECO:0000256" key="8">
    <source>
        <dbReference type="ARBA" id="ARBA00022533"/>
    </source>
</evidence>
<dbReference type="FunFam" id="3.40.50.1100:FF:000005">
    <property type="entry name" value="Threonine dehydratase catabolic"/>
    <property type="match status" value="1"/>
</dbReference>
<evidence type="ECO:0000256" key="10">
    <source>
        <dbReference type="ARBA" id="ARBA00023239"/>
    </source>
</evidence>
<comment type="subunit">
    <text evidence="5 13">In the native structure, TdcB is in a dimeric form, whereas in the TdcB-AMP complex, it exists in a tetrameric form (dimer of dimers).</text>
</comment>
<evidence type="ECO:0000313" key="16">
    <source>
        <dbReference type="Proteomes" id="UP000515928"/>
    </source>
</evidence>
<dbReference type="GO" id="GO:0030170">
    <property type="term" value="F:pyridoxal phosphate binding"/>
    <property type="evidence" value="ECO:0007669"/>
    <property type="project" value="InterPro"/>
</dbReference>
<dbReference type="InterPro" id="IPR050147">
    <property type="entry name" value="Ser/Thr_Dehydratase"/>
</dbReference>
<dbReference type="AlphaFoldDB" id="A0A7G9RYA1"/>
<dbReference type="GO" id="GO:0004794">
    <property type="term" value="F:threonine deaminase activity"/>
    <property type="evidence" value="ECO:0007669"/>
    <property type="project" value="UniProtKB-EC"/>
</dbReference>
<keyword evidence="13" id="KW-0547">Nucleotide-binding</keyword>
<proteinExistence type="inferred from homology"/>
<organism evidence="15 16">
    <name type="scientific">Erysipelothrix inopinata</name>
    <dbReference type="NCBI Taxonomy" id="225084"/>
    <lineage>
        <taxon>Bacteria</taxon>
        <taxon>Bacillati</taxon>
        <taxon>Bacillota</taxon>
        <taxon>Erysipelotrichia</taxon>
        <taxon>Erysipelotrichales</taxon>
        <taxon>Erysipelotrichaceae</taxon>
        <taxon>Erysipelothrix</taxon>
    </lineage>
</organism>
<dbReference type="CDD" id="cd04886">
    <property type="entry name" value="ACT_ThrD-II-like"/>
    <property type="match status" value="1"/>
</dbReference>
<accession>A0A7G9RYA1</accession>
<evidence type="ECO:0000259" key="14">
    <source>
        <dbReference type="Pfam" id="PF00291"/>
    </source>
</evidence>
<name>A0A7G9RYA1_9FIRM</name>
<dbReference type="InterPro" id="IPR036052">
    <property type="entry name" value="TrpB-like_PALP_sf"/>
</dbReference>
<keyword evidence="16" id="KW-1185">Reference proteome</keyword>
<dbReference type="Gene3D" id="3.40.50.1100">
    <property type="match status" value="2"/>
</dbReference>
<evidence type="ECO:0000256" key="5">
    <source>
        <dbReference type="ARBA" id="ARBA00011447"/>
    </source>
</evidence>
<comment type="similarity">
    <text evidence="4 13">Belongs to the serine/threonine dehydratase family.</text>
</comment>
<comment type="cofactor">
    <cofactor evidence="2 13">
        <name>pyridoxal 5'-phosphate</name>
        <dbReference type="ChEBI" id="CHEBI:597326"/>
    </cofactor>
</comment>
<evidence type="ECO:0000256" key="7">
    <source>
        <dbReference type="ARBA" id="ARBA00022248"/>
    </source>
</evidence>
<keyword evidence="8" id="KW-0021">Allosteric enzyme</keyword>
<evidence type="ECO:0000256" key="3">
    <source>
        <dbReference type="ARBA" id="ARBA00004958"/>
    </source>
</evidence>
<keyword evidence="9 13" id="KW-0663">Pyridoxal phosphate</keyword>
<evidence type="ECO:0000256" key="2">
    <source>
        <dbReference type="ARBA" id="ARBA00001933"/>
    </source>
</evidence>
<dbReference type="EMBL" id="CP060715">
    <property type="protein sequence ID" value="QNN60576.1"/>
    <property type="molecule type" value="Genomic_DNA"/>
</dbReference>
<dbReference type="CDD" id="cd01562">
    <property type="entry name" value="Thr-dehyd"/>
    <property type="match status" value="1"/>
</dbReference>
<dbReference type="UniPathway" id="UPA00052">
    <property type="reaction ID" value="UER00507"/>
</dbReference>
<dbReference type="NCBIfam" id="TIGR01127">
    <property type="entry name" value="ilvA_1Cterm"/>
    <property type="match status" value="1"/>
</dbReference>
<comment type="pathway">
    <text evidence="3 13">Amino-acid degradation; L-threonine degradation via propanoate pathway; propanoate from L-threonine: step 1/4.</text>
</comment>
<evidence type="ECO:0000256" key="9">
    <source>
        <dbReference type="ARBA" id="ARBA00022898"/>
    </source>
</evidence>
<dbReference type="GO" id="GO:0070689">
    <property type="term" value="P:L-threonine catabolic process to propionate"/>
    <property type="evidence" value="ECO:0007669"/>
    <property type="project" value="UniProtKB-UniPathway"/>
</dbReference>
<dbReference type="EC" id="4.3.1.19" evidence="6 13"/>
<dbReference type="GO" id="GO:0000166">
    <property type="term" value="F:nucleotide binding"/>
    <property type="evidence" value="ECO:0007669"/>
    <property type="project" value="UniProtKB-KW"/>
</dbReference>
<evidence type="ECO:0000256" key="12">
    <source>
        <dbReference type="ARBA" id="ARBA00031427"/>
    </source>
</evidence>
<dbReference type="Pfam" id="PF00291">
    <property type="entry name" value="PALP"/>
    <property type="match status" value="1"/>
</dbReference>
<dbReference type="FunFam" id="3.40.50.1100:FF:000007">
    <property type="entry name" value="L-threonine dehydratase catabolic TdcB"/>
    <property type="match status" value="1"/>
</dbReference>
<dbReference type="KEGG" id="eio:H9L01_09415"/>
<dbReference type="RefSeq" id="WP_187533702.1">
    <property type="nucleotide sequence ID" value="NZ_CBCSHU010000016.1"/>
</dbReference>
<feature type="domain" description="Tryptophan synthase beta chain-like PALP" evidence="14">
    <location>
        <begin position="16"/>
        <end position="300"/>
    </location>
</feature>